<dbReference type="EMBL" id="KN829388">
    <property type="protein sequence ID" value="KIK73833.1"/>
    <property type="molecule type" value="Genomic_DNA"/>
</dbReference>
<organism evidence="1 2">
    <name type="scientific">Paxillus rubicundulus Ve08.2h10</name>
    <dbReference type="NCBI Taxonomy" id="930991"/>
    <lineage>
        <taxon>Eukaryota</taxon>
        <taxon>Fungi</taxon>
        <taxon>Dikarya</taxon>
        <taxon>Basidiomycota</taxon>
        <taxon>Agaricomycotina</taxon>
        <taxon>Agaricomycetes</taxon>
        <taxon>Agaricomycetidae</taxon>
        <taxon>Boletales</taxon>
        <taxon>Paxilineae</taxon>
        <taxon>Paxillaceae</taxon>
        <taxon>Paxillus</taxon>
    </lineage>
</organism>
<dbReference type="HOGENOM" id="CLU_056788_12_1_1"/>
<protein>
    <submittedName>
        <fullName evidence="1">Unplaced genomic scaffold scaffold_4566, whole genome shotgun sequence</fullName>
    </submittedName>
</protein>
<dbReference type="Proteomes" id="UP000054538">
    <property type="component" value="Unassembled WGS sequence"/>
</dbReference>
<evidence type="ECO:0000313" key="2">
    <source>
        <dbReference type="Proteomes" id="UP000054538"/>
    </source>
</evidence>
<dbReference type="InParanoid" id="A0A0D0CE63"/>
<dbReference type="STRING" id="930991.A0A0D0CE63"/>
<sequence length="65" mass="7724">FISGVCVEYLLPYSPNLNLIEEAFSKIKHWLRWHTKYYHATQEDGIFDMLKVLDIITTDDSHGYF</sequence>
<dbReference type="InterPro" id="IPR036397">
    <property type="entry name" value="RNaseH_sf"/>
</dbReference>
<dbReference type="GO" id="GO:0003676">
    <property type="term" value="F:nucleic acid binding"/>
    <property type="evidence" value="ECO:0007669"/>
    <property type="project" value="InterPro"/>
</dbReference>
<name>A0A0D0CE63_9AGAM</name>
<feature type="non-terminal residue" evidence="1">
    <location>
        <position position="1"/>
    </location>
</feature>
<accession>A0A0D0CE63</accession>
<reference evidence="2" key="2">
    <citation type="submission" date="2015-01" db="EMBL/GenBank/DDBJ databases">
        <title>Evolutionary Origins and Diversification of the Mycorrhizal Mutualists.</title>
        <authorList>
            <consortium name="DOE Joint Genome Institute"/>
            <consortium name="Mycorrhizal Genomics Consortium"/>
            <person name="Kohler A."/>
            <person name="Kuo A."/>
            <person name="Nagy L.G."/>
            <person name="Floudas D."/>
            <person name="Copeland A."/>
            <person name="Barry K.W."/>
            <person name="Cichocki N."/>
            <person name="Veneault-Fourrey C."/>
            <person name="LaButti K."/>
            <person name="Lindquist E.A."/>
            <person name="Lipzen A."/>
            <person name="Lundell T."/>
            <person name="Morin E."/>
            <person name="Murat C."/>
            <person name="Riley R."/>
            <person name="Ohm R."/>
            <person name="Sun H."/>
            <person name="Tunlid A."/>
            <person name="Henrissat B."/>
            <person name="Grigoriev I.V."/>
            <person name="Hibbett D.S."/>
            <person name="Martin F."/>
        </authorList>
    </citation>
    <scope>NUCLEOTIDE SEQUENCE [LARGE SCALE GENOMIC DNA]</scope>
    <source>
        <strain evidence="2">Ve08.2h10</strain>
    </source>
</reference>
<dbReference type="Gene3D" id="3.30.420.10">
    <property type="entry name" value="Ribonuclease H-like superfamily/Ribonuclease H"/>
    <property type="match status" value="1"/>
</dbReference>
<proteinExistence type="predicted"/>
<dbReference type="OrthoDB" id="2266637at2759"/>
<evidence type="ECO:0000313" key="1">
    <source>
        <dbReference type="EMBL" id="KIK73833.1"/>
    </source>
</evidence>
<reference evidence="1 2" key="1">
    <citation type="submission" date="2014-04" db="EMBL/GenBank/DDBJ databases">
        <authorList>
            <consortium name="DOE Joint Genome Institute"/>
            <person name="Kuo A."/>
            <person name="Kohler A."/>
            <person name="Jargeat P."/>
            <person name="Nagy L.G."/>
            <person name="Floudas D."/>
            <person name="Copeland A."/>
            <person name="Barry K.W."/>
            <person name="Cichocki N."/>
            <person name="Veneault-Fourrey C."/>
            <person name="LaButti K."/>
            <person name="Lindquist E.A."/>
            <person name="Lipzen A."/>
            <person name="Lundell T."/>
            <person name="Morin E."/>
            <person name="Murat C."/>
            <person name="Sun H."/>
            <person name="Tunlid A."/>
            <person name="Henrissat B."/>
            <person name="Grigoriev I.V."/>
            <person name="Hibbett D.S."/>
            <person name="Martin F."/>
            <person name="Nordberg H.P."/>
            <person name="Cantor M.N."/>
            <person name="Hua S.X."/>
        </authorList>
    </citation>
    <scope>NUCLEOTIDE SEQUENCE [LARGE SCALE GENOMIC DNA]</scope>
    <source>
        <strain evidence="1 2">Ve08.2h10</strain>
    </source>
</reference>
<keyword evidence="2" id="KW-1185">Reference proteome</keyword>
<feature type="non-terminal residue" evidence="1">
    <location>
        <position position="65"/>
    </location>
</feature>
<gene>
    <name evidence="1" type="ORF">PAXRUDRAFT_40747</name>
</gene>
<dbReference type="AlphaFoldDB" id="A0A0D0CE63"/>